<evidence type="ECO:0000313" key="3">
    <source>
        <dbReference type="EMBL" id="SHG18917.1"/>
    </source>
</evidence>
<dbReference type="Proteomes" id="UP000186132">
    <property type="component" value="Unassembled WGS sequence"/>
</dbReference>
<dbReference type="InterPro" id="IPR035940">
    <property type="entry name" value="CAP_sf"/>
</dbReference>
<evidence type="ECO:0000256" key="1">
    <source>
        <dbReference type="SAM" id="SignalP"/>
    </source>
</evidence>
<reference evidence="3 4" key="1">
    <citation type="submission" date="2016-11" db="EMBL/GenBank/DDBJ databases">
        <authorList>
            <person name="Jaros S."/>
            <person name="Januszkiewicz K."/>
            <person name="Wedrychowicz H."/>
        </authorList>
    </citation>
    <scope>NUCLEOTIDE SEQUENCE [LARGE SCALE GENOMIC DNA]</scope>
    <source>
        <strain evidence="3 4">DSM 45627</strain>
    </source>
</reference>
<keyword evidence="1" id="KW-0732">Signal</keyword>
<keyword evidence="4" id="KW-1185">Reference proteome</keyword>
<dbReference type="Pfam" id="PF00188">
    <property type="entry name" value="CAP"/>
    <property type="match status" value="1"/>
</dbReference>
<feature type="chain" id="PRO_5039407331" evidence="1">
    <location>
        <begin position="23"/>
        <end position="178"/>
    </location>
</feature>
<dbReference type="EMBL" id="FQVU01000002">
    <property type="protein sequence ID" value="SHG18917.1"/>
    <property type="molecule type" value="Genomic_DNA"/>
</dbReference>
<dbReference type="OrthoDB" id="8611574at2"/>
<organism evidence="3 4">
    <name type="scientific">Jatrophihabitans endophyticus</name>
    <dbReference type="NCBI Taxonomy" id="1206085"/>
    <lineage>
        <taxon>Bacteria</taxon>
        <taxon>Bacillati</taxon>
        <taxon>Actinomycetota</taxon>
        <taxon>Actinomycetes</taxon>
        <taxon>Jatrophihabitantales</taxon>
        <taxon>Jatrophihabitantaceae</taxon>
        <taxon>Jatrophihabitans</taxon>
    </lineage>
</organism>
<dbReference type="SUPFAM" id="SSF55797">
    <property type="entry name" value="PR-1-like"/>
    <property type="match status" value="1"/>
</dbReference>
<name>A0A1M5HSK1_9ACTN</name>
<feature type="signal peptide" evidence="1">
    <location>
        <begin position="1"/>
        <end position="22"/>
    </location>
</feature>
<accession>A0A1M5HSK1</accession>
<evidence type="ECO:0000259" key="2">
    <source>
        <dbReference type="Pfam" id="PF00188"/>
    </source>
</evidence>
<gene>
    <name evidence="3" type="ORF">SAMN05443575_1621</name>
</gene>
<dbReference type="PANTHER" id="PTHR31157">
    <property type="entry name" value="SCP DOMAIN-CONTAINING PROTEIN"/>
    <property type="match status" value="1"/>
</dbReference>
<dbReference type="Gene3D" id="3.40.33.10">
    <property type="entry name" value="CAP"/>
    <property type="match status" value="1"/>
</dbReference>
<proteinExistence type="predicted"/>
<dbReference type="AlphaFoldDB" id="A0A1M5HSK1"/>
<dbReference type="InterPro" id="IPR014044">
    <property type="entry name" value="CAP_dom"/>
</dbReference>
<evidence type="ECO:0000313" key="4">
    <source>
        <dbReference type="Proteomes" id="UP000186132"/>
    </source>
</evidence>
<dbReference type="RefSeq" id="WP_073388392.1">
    <property type="nucleotide sequence ID" value="NZ_FQVU01000002.1"/>
</dbReference>
<dbReference type="PANTHER" id="PTHR31157:SF1">
    <property type="entry name" value="SCP DOMAIN-CONTAINING PROTEIN"/>
    <property type="match status" value="1"/>
</dbReference>
<sequence length="178" mass="19928">MYPRSRALFVALLTLLAVLATAVVTAPASSAASHRMTRLEVSFSNSVVKLINAQRRQHHLKPVKLNRYLTLASDRHNRAMARVNTISHQLSGEKDFVARDRAAGFRYRCWGGENIGVSARVSRAGARELQSLMYAEKAPNDGHRQNILNRHYTMVGVAVLRDARNGRLWLTTDFGSRC</sequence>
<protein>
    <submittedName>
        <fullName evidence="3">Uncharacterized conserved protein YkwD, contains CAP (CSP/antigen 5/PR1) domain</fullName>
    </submittedName>
</protein>
<dbReference type="CDD" id="cd05379">
    <property type="entry name" value="CAP_bacterial"/>
    <property type="match status" value="1"/>
</dbReference>
<feature type="domain" description="SCP" evidence="2">
    <location>
        <begin position="49"/>
        <end position="171"/>
    </location>
</feature>
<dbReference type="STRING" id="1206085.SAMN05443575_1621"/>